<name>A0A3P9AFL7_ESOLU</name>
<comment type="subcellular location">
    <subcellularLocation>
        <location evidence="1">Cytoplasm</location>
        <location evidence="1">Cytoskeleton</location>
    </subcellularLocation>
</comment>
<evidence type="ECO:0000313" key="13">
    <source>
        <dbReference type="Ensembl" id="ENSELUP00000039946.2"/>
    </source>
</evidence>
<dbReference type="Gene3D" id="2.30.30.40">
    <property type="entry name" value="SH3 Domains"/>
    <property type="match status" value="1"/>
</dbReference>
<evidence type="ECO:0000259" key="12">
    <source>
        <dbReference type="PROSITE" id="PS51741"/>
    </source>
</evidence>
<dbReference type="GO" id="GO:0005737">
    <property type="term" value="C:cytoplasm"/>
    <property type="evidence" value="ECO:0007669"/>
    <property type="project" value="TreeGrafter"/>
</dbReference>
<dbReference type="FunFam" id="2.30.30.40:FF:000072">
    <property type="entry name" value="Unconventional Myosin IB"/>
    <property type="match status" value="1"/>
</dbReference>
<reference evidence="13" key="2">
    <citation type="submission" date="2020-02" db="EMBL/GenBank/DDBJ databases">
        <title>Esox lucius (northern pike) genome, fEsoLuc1, primary haplotype.</title>
        <authorList>
            <person name="Myers G."/>
            <person name="Karagic N."/>
            <person name="Meyer A."/>
            <person name="Pippel M."/>
            <person name="Reichard M."/>
            <person name="Winkler S."/>
            <person name="Tracey A."/>
            <person name="Sims Y."/>
            <person name="Howe K."/>
            <person name="Rhie A."/>
            <person name="Formenti G."/>
            <person name="Durbin R."/>
            <person name="Fedrigo O."/>
            <person name="Jarvis E.D."/>
        </authorList>
    </citation>
    <scope>NUCLEOTIDE SEQUENCE [LARGE SCALE GENOMIC DNA]</scope>
</reference>
<dbReference type="CDD" id="cd11823">
    <property type="entry name" value="SH3_Nostrin"/>
    <property type="match status" value="1"/>
</dbReference>
<dbReference type="Bgee" id="ENSELUG00000020273">
    <property type="expression patterns" value="Expressed in digestive tract and 5 other cell types or tissues"/>
</dbReference>
<gene>
    <name evidence="13" type="primary">NOSTRIN</name>
</gene>
<dbReference type="SUPFAM" id="SSF103657">
    <property type="entry name" value="BAR/IMD domain-like"/>
    <property type="match status" value="1"/>
</dbReference>
<dbReference type="OrthoDB" id="28357at2759"/>
<dbReference type="InterPro" id="IPR031160">
    <property type="entry name" value="F_BAR_dom"/>
</dbReference>
<sequence length="493" mass="57484">MPDPVSTCTYNLLYQDLKRFSKNGEHFCKELMTVFQQRYALMSITLFFLFPSSSTYQAWCHVSDEMFSTADTHRALGNALQAEAISDIRQVIEEHNKRKRTLDTVVEKTRKNVNTNWSEQIKVKKTLFGLTREHEDLFNFVENNAHICTEKEKQKMLNRLTKSAEAQTRADEQYFNINMDGHQIRLKWENALKNCYQIIQELEKQRLEVLCKILNKYNLYMASFRQTLIHSQKQIEQAIQRVDVEKDILILLEETSGTAEDNKAEFLMTDYFVRIHLLIKNYSDNPSFSSKNNLEETEQLLEEATLKLDLLEATHYKLSTTLAELDGKPKSSHKFSDSITKWKEKDCEHSIVQLARPVKIRKTPFRLHLRSSVNYKRPSVSVKLTEPSSMKDNDNYRTGIQDGAASQECMSANRAMSKNETEERGAQWICIGKCKALYDFTSDKEDELNMKEGDLLEIYQKEDSGWWYGILNGQIGHFPSTYVEELTDQKYLL</sequence>
<evidence type="ECO:0000256" key="3">
    <source>
        <dbReference type="ARBA" id="ARBA00022490"/>
    </source>
</evidence>
<dbReference type="Gene3D" id="1.20.1270.60">
    <property type="entry name" value="Arfaptin homology (AH) domain/BAR domain"/>
    <property type="match status" value="1"/>
</dbReference>
<dbReference type="AlphaFoldDB" id="A0A3P9AFL7"/>
<comment type="function">
    <text evidence="7">Induces bone resorption, acting probably through a signaling cascade which results in the secretion of factor(s) enhancing osteoclast formation and activity.</text>
</comment>
<accession>A0A3P9AFL7</accession>
<keyword evidence="14" id="KW-1185">Reference proteome</keyword>
<dbReference type="InterPro" id="IPR027267">
    <property type="entry name" value="AH/BAR_dom_sf"/>
</dbReference>
<dbReference type="PROSITE" id="PS51741">
    <property type="entry name" value="F_BAR"/>
    <property type="match status" value="1"/>
</dbReference>
<dbReference type="Ensembl" id="ENSELUT00000031757.3">
    <property type="protein sequence ID" value="ENSELUP00000039946.2"/>
    <property type="gene ID" value="ENSELUG00000020273.3"/>
</dbReference>
<keyword evidence="3" id="KW-0963">Cytoplasm</keyword>
<organism evidence="13 14">
    <name type="scientific">Esox lucius</name>
    <name type="common">Northern pike</name>
    <dbReference type="NCBI Taxonomy" id="8010"/>
    <lineage>
        <taxon>Eukaryota</taxon>
        <taxon>Metazoa</taxon>
        <taxon>Chordata</taxon>
        <taxon>Craniata</taxon>
        <taxon>Vertebrata</taxon>
        <taxon>Euteleostomi</taxon>
        <taxon>Actinopterygii</taxon>
        <taxon>Neopterygii</taxon>
        <taxon>Teleostei</taxon>
        <taxon>Protacanthopterygii</taxon>
        <taxon>Esociformes</taxon>
        <taxon>Esocidae</taxon>
        <taxon>Esox</taxon>
    </lineage>
</organism>
<dbReference type="Gene3D" id="6.10.140.470">
    <property type="match status" value="1"/>
</dbReference>
<dbReference type="GeneTree" id="ENSGT00510000048120"/>
<keyword evidence="10" id="KW-0175">Coiled coil</keyword>
<dbReference type="InterPro" id="IPR035656">
    <property type="entry name" value="Nostrin_SH3"/>
</dbReference>
<keyword evidence="4" id="KW-0597">Phosphoprotein</keyword>
<reference evidence="13" key="4">
    <citation type="submission" date="2025-09" db="UniProtKB">
        <authorList>
            <consortium name="Ensembl"/>
        </authorList>
    </citation>
    <scope>IDENTIFICATION</scope>
</reference>
<dbReference type="InParanoid" id="A0A3P9AFL7"/>
<dbReference type="PROSITE" id="PS50002">
    <property type="entry name" value="SH3"/>
    <property type="match status" value="1"/>
</dbReference>
<evidence type="ECO:0000256" key="9">
    <source>
        <dbReference type="PROSITE-ProRule" id="PRU00192"/>
    </source>
</evidence>
<dbReference type="InterPro" id="IPR001452">
    <property type="entry name" value="SH3_domain"/>
</dbReference>
<proteinExistence type="predicted"/>
<evidence type="ECO:0000256" key="5">
    <source>
        <dbReference type="ARBA" id="ARBA00023043"/>
    </source>
</evidence>
<evidence type="ECO:0000256" key="2">
    <source>
        <dbReference type="ARBA" id="ARBA00022443"/>
    </source>
</evidence>
<evidence type="ECO:0000256" key="8">
    <source>
        <dbReference type="ARBA" id="ARBA00040640"/>
    </source>
</evidence>
<reference evidence="14" key="1">
    <citation type="journal article" date="2014" name="PLoS ONE">
        <title>The genome and linkage map of the northern pike (Esox lucius): conserved synteny revealed between the salmonid sister group and the Neoteleostei.</title>
        <authorList>
            <person name="Rondeau E.B."/>
            <person name="Minkley D.R."/>
            <person name="Leong J.S."/>
            <person name="Messmer A.M."/>
            <person name="Jantzen J.R."/>
            <person name="von Schalburg K.R."/>
            <person name="Lemon C."/>
            <person name="Bird N.H."/>
            <person name="Koop B.F."/>
        </authorList>
    </citation>
    <scope>NUCLEOTIDE SEQUENCE</scope>
</reference>
<keyword evidence="5" id="KW-0040">ANK repeat</keyword>
<dbReference type="SMART" id="SM00326">
    <property type="entry name" value="SH3"/>
    <property type="match status" value="1"/>
</dbReference>
<dbReference type="GO" id="GO:0043226">
    <property type="term" value="C:organelle"/>
    <property type="evidence" value="ECO:0007669"/>
    <property type="project" value="UniProtKB-ARBA"/>
</dbReference>
<dbReference type="GO" id="GO:0005886">
    <property type="term" value="C:plasma membrane"/>
    <property type="evidence" value="ECO:0007669"/>
    <property type="project" value="TreeGrafter"/>
</dbReference>
<dbReference type="PANTHER" id="PTHR23065:SF7">
    <property type="entry name" value="NOSTRIN, ISOFORM H"/>
    <property type="match status" value="1"/>
</dbReference>
<evidence type="ECO:0000256" key="4">
    <source>
        <dbReference type="ARBA" id="ARBA00022553"/>
    </source>
</evidence>
<dbReference type="Pfam" id="PF14604">
    <property type="entry name" value="SH3_9"/>
    <property type="match status" value="1"/>
</dbReference>
<protein>
    <recommendedName>
        <fullName evidence="8">Osteoclast-stimulating factor 1</fullName>
    </recommendedName>
</protein>
<dbReference type="OMA" id="HRLARFQ"/>
<dbReference type="PRINTS" id="PR00452">
    <property type="entry name" value="SH3DOMAIN"/>
</dbReference>
<evidence type="ECO:0000256" key="7">
    <source>
        <dbReference type="ARBA" id="ARBA00037432"/>
    </source>
</evidence>
<evidence type="ECO:0000256" key="1">
    <source>
        <dbReference type="ARBA" id="ARBA00004245"/>
    </source>
</evidence>
<dbReference type="InterPro" id="IPR036028">
    <property type="entry name" value="SH3-like_dom_sf"/>
</dbReference>
<keyword evidence="2 9" id="KW-0728">SH3 domain</keyword>
<evidence type="ECO:0000259" key="11">
    <source>
        <dbReference type="PROSITE" id="PS50002"/>
    </source>
</evidence>
<keyword evidence="6" id="KW-0206">Cytoskeleton</keyword>
<reference evidence="13" key="3">
    <citation type="submission" date="2025-08" db="UniProtKB">
        <authorList>
            <consortium name="Ensembl"/>
        </authorList>
    </citation>
    <scope>IDENTIFICATION</scope>
</reference>
<dbReference type="STRING" id="8010.ENSELUP00000039946"/>
<feature type="domain" description="F-BAR" evidence="12">
    <location>
        <begin position="52"/>
        <end position="247"/>
    </location>
</feature>
<evidence type="ECO:0000256" key="10">
    <source>
        <dbReference type="PROSITE-ProRule" id="PRU01077"/>
    </source>
</evidence>
<dbReference type="Proteomes" id="UP000265140">
    <property type="component" value="Chromosome 16"/>
</dbReference>
<feature type="domain" description="SH3" evidence="11">
    <location>
        <begin position="429"/>
        <end position="488"/>
    </location>
</feature>
<dbReference type="SUPFAM" id="SSF50044">
    <property type="entry name" value="SH3-domain"/>
    <property type="match status" value="1"/>
</dbReference>
<dbReference type="PANTHER" id="PTHR23065">
    <property type="entry name" value="PROLINE-SERINE-THREONINE PHOSPHATASE INTERACTING PROTEIN 1"/>
    <property type="match status" value="1"/>
</dbReference>
<evidence type="ECO:0000313" key="14">
    <source>
        <dbReference type="Proteomes" id="UP000265140"/>
    </source>
</evidence>
<evidence type="ECO:0000256" key="6">
    <source>
        <dbReference type="ARBA" id="ARBA00023212"/>
    </source>
</evidence>